<dbReference type="PROSITE" id="PS51257">
    <property type="entry name" value="PROKAR_LIPOPROTEIN"/>
    <property type="match status" value="1"/>
</dbReference>
<sequence length="213" mass="22057">MTVYRPGCLARRTALVAMALGGLAVSVSGCSAPAANVGSSGSAGTVDSAAVPAPTGFSTRSAVRAATSQSCLPVRLVVPSIGIDESVAAMGTNSQGQIYPPPHTTIWYDRSVRPGQDGIAVIAGHVTYDGPDNFYRLNTVKDGAQIQIGCDSGRTLNVTVRRQASISKTALTTDQRVWGASSTPVVTLITCDIASKVVQGHHVNNYVVWATLT</sequence>
<evidence type="ECO:0000256" key="2">
    <source>
        <dbReference type="SAM" id="SignalP"/>
    </source>
</evidence>
<dbReference type="Proteomes" id="UP000250028">
    <property type="component" value="Unassembled WGS sequence"/>
</dbReference>
<reference evidence="4" key="1">
    <citation type="submission" date="2016-10" db="EMBL/GenBank/DDBJ databases">
        <authorList>
            <person name="Varghese N."/>
            <person name="Submissions S."/>
        </authorList>
    </citation>
    <scope>NUCLEOTIDE SEQUENCE [LARGE SCALE GENOMIC DNA]</scope>
    <source>
        <strain evidence="4">DSM 22951</strain>
    </source>
</reference>
<keyword evidence="4" id="KW-1185">Reference proteome</keyword>
<feature type="signal peptide" evidence="2">
    <location>
        <begin position="1"/>
        <end position="34"/>
    </location>
</feature>
<dbReference type="PROSITE" id="PS51318">
    <property type="entry name" value="TAT"/>
    <property type="match status" value="1"/>
</dbReference>
<dbReference type="OrthoDB" id="5146456at2"/>
<dbReference type="AlphaFoldDB" id="A0A2Y8ZUA0"/>
<proteinExistence type="predicted"/>
<dbReference type="InterPro" id="IPR042001">
    <property type="entry name" value="Sortase_F"/>
</dbReference>
<keyword evidence="2" id="KW-0732">Signal</keyword>
<dbReference type="EMBL" id="UESZ01000001">
    <property type="protein sequence ID" value="SSA35990.1"/>
    <property type="molecule type" value="Genomic_DNA"/>
</dbReference>
<accession>A0A2Y8ZUA0</accession>
<evidence type="ECO:0000256" key="1">
    <source>
        <dbReference type="ARBA" id="ARBA00022801"/>
    </source>
</evidence>
<feature type="chain" id="PRO_5015937756" evidence="2">
    <location>
        <begin position="35"/>
        <end position="213"/>
    </location>
</feature>
<dbReference type="InterPro" id="IPR005754">
    <property type="entry name" value="Sortase"/>
</dbReference>
<evidence type="ECO:0000313" key="4">
    <source>
        <dbReference type="Proteomes" id="UP000250028"/>
    </source>
</evidence>
<organism evidence="3 4">
    <name type="scientific">Branchiibius hedensis</name>
    <dbReference type="NCBI Taxonomy" id="672460"/>
    <lineage>
        <taxon>Bacteria</taxon>
        <taxon>Bacillati</taxon>
        <taxon>Actinomycetota</taxon>
        <taxon>Actinomycetes</taxon>
        <taxon>Micrococcales</taxon>
        <taxon>Dermacoccaceae</taxon>
        <taxon>Branchiibius</taxon>
    </lineage>
</organism>
<dbReference type="Gene3D" id="2.40.260.10">
    <property type="entry name" value="Sortase"/>
    <property type="match status" value="1"/>
</dbReference>
<evidence type="ECO:0000313" key="3">
    <source>
        <dbReference type="EMBL" id="SSA35990.1"/>
    </source>
</evidence>
<gene>
    <name evidence="3" type="ORF">SAMN04489750_3369</name>
</gene>
<dbReference type="Pfam" id="PF04203">
    <property type="entry name" value="Sortase"/>
    <property type="match status" value="1"/>
</dbReference>
<dbReference type="CDD" id="cd05829">
    <property type="entry name" value="Sortase_F"/>
    <property type="match status" value="1"/>
</dbReference>
<protein>
    <submittedName>
        <fullName evidence="3">Sortase family protein</fullName>
    </submittedName>
</protein>
<name>A0A2Y8ZUA0_9MICO</name>
<dbReference type="InterPro" id="IPR023365">
    <property type="entry name" value="Sortase_dom-sf"/>
</dbReference>
<dbReference type="SUPFAM" id="SSF63817">
    <property type="entry name" value="Sortase"/>
    <property type="match status" value="1"/>
</dbReference>
<keyword evidence="1" id="KW-0378">Hydrolase</keyword>
<dbReference type="GO" id="GO:0016787">
    <property type="term" value="F:hydrolase activity"/>
    <property type="evidence" value="ECO:0007669"/>
    <property type="project" value="UniProtKB-KW"/>
</dbReference>
<dbReference type="InterPro" id="IPR006311">
    <property type="entry name" value="TAT_signal"/>
</dbReference>